<dbReference type="AlphaFoldDB" id="A0A2S9JJZ8"/>
<organism evidence="4 5">
    <name type="scientific">Phyllobacterium myrsinacearum</name>
    <dbReference type="NCBI Taxonomy" id="28101"/>
    <lineage>
        <taxon>Bacteria</taxon>
        <taxon>Pseudomonadati</taxon>
        <taxon>Pseudomonadota</taxon>
        <taxon>Alphaproteobacteria</taxon>
        <taxon>Hyphomicrobiales</taxon>
        <taxon>Phyllobacteriaceae</taxon>
        <taxon>Phyllobacterium</taxon>
    </lineage>
</organism>
<dbReference type="Pfam" id="PF13280">
    <property type="entry name" value="WYL"/>
    <property type="match status" value="1"/>
</dbReference>
<evidence type="ECO:0000256" key="1">
    <source>
        <dbReference type="ARBA" id="ARBA00023015"/>
    </source>
</evidence>
<dbReference type="InterPro" id="IPR001034">
    <property type="entry name" value="DeoR_HTH"/>
</dbReference>
<keyword evidence="2" id="KW-0804">Transcription</keyword>
<protein>
    <submittedName>
        <fullName evidence="4">DNA-binding transcriptional regulator</fullName>
    </submittedName>
</protein>
<dbReference type="InterPro" id="IPR036388">
    <property type="entry name" value="WH-like_DNA-bd_sf"/>
</dbReference>
<reference evidence="4 5" key="1">
    <citation type="submission" date="2018-02" db="EMBL/GenBank/DDBJ databases">
        <title>The draft genome of Phyllobacterium myrsinacearum DSM5892.</title>
        <authorList>
            <person name="Li L."/>
            <person name="Liu L."/>
            <person name="Zhang X."/>
            <person name="Wang T."/>
        </authorList>
    </citation>
    <scope>NUCLEOTIDE SEQUENCE [LARGE SCALE GENOMIC DNA]</scope>
    <source>
        <strain evidence="4 5">DSM 5892</strain>
    </source>
</reference>
<proteinExistence type="predicted"/>
<dbReference type="PROSITE" id="PS51000">
    <property type="entry name" value="HTH_DEOR_2"/>
    <property type="match status" value="1"/>
</dbReference>
<dbReference type="SUPFAM" id="SSF46785">
    <property type="entry name" value="Winged helix' DNA-binding domain"/>
    <property type="match status" value="1"/>
</dbReference>
<dbReference type="InterPro" id="IPR036390">
    <property type="entry name" value="WH_DNA-bd_sf"/>
</dbReference>
<dbReference type="PROSITE" id="PS52050">
    <property type="entry name" value="WYL"/>
    <property type="match status" value="1"/>
</dbReference>
<dbReference type="Gene3D" id="1.10.10.10">
    <property type="entry name" value="Winged helix-like DNA-binding domain superfamily/Winged helix DNA-binding domain"/>
    <property type="match status" value="1"/>
</dbReference>
<keyword evidence="4" id="KW-0238">DNA-binding</keyword>
<evidence type="ECO:0000259" key="3">
    <source>
        <dbReference type="PROSITE" id="PS51000"/>
    </source>
</evidence>
<evidence type="ECO:0000256" key="2">
    <source>
        <dbReference type="ARBA" id="ARBA00023163"/>
    </source>
</evidence>
<dbReference type="InterPro" id="IPR026881">
    <property type="entry name" value="WYL_dom"/>
</dbReference>
<dbReference type="InterPro" id="IPR051534">
    <property type="entry name" value="CBASS_pafABC_assoc_protein"/>
</dbReference>
<feature type="domain" description="HTH deoR-type" evidence="3">
    <location>
        <begin position="3"/>
        <end position="58"/>
    </location>
</feature>
<evidence type="ECO:0000313" key="4">
    <source>
        <dbReference type="EMBL" id="PRD53392.1"/>
    </source>
</evidence>
<dbReference type="OrthoDB" id="9807255at2"/>
<dbReference type="EMBL" id="PVBT01000003">
    <property type="protein sequence ID" value="PRD53392.1"/>
    <property type="molecule type" value="Genomic_DNA"/>
</dbReference>
<dbReference type="Pfam" id="PF08279">
    <property type="entry name" value="HTH_11"/>
    <property type="match status" value="1"/>
</dbReference>
<dbReference type="RefSeq" id="WP_105734396.1">
    <property type="nucleotide sequence ID" value="NZ_PVBT01000003.1"/>
</dbReference>
<dbReference type="GO" id="GO:0003677">
    <property type="term" value="F:DNA binding"/>
    <property type="evidence" value="ECO:0007669"/>
    <property type="project" value="UniProtKB-KW"/>
</dbReference>
<dbReference type="PANTHER" id="PTHR34580:SF3">
    <property type="entry name" value="PROTEIN PAFB"/>
    <property type="match status" value="1"/>
</dbReference>
<gene>
    <name evidence="4" type="ORF">C5750_13525</name>
</gene>
<evidence type="ECO:0000313" key="5">
    <source>
        <dbReference type="Proteomes" id="UP000238563"/>
    </source>
</evidence>
<comment type="caution">
    <text evidence="4">The sequence shown here is derived from an EMBL/GenBank/DDBJ whole genome shotgun (WGS) entry which is preliminary data.</text>
</comment>
<accession>A0A2S9JJZ8</accession>
<dbReference type="Proteomes" id="UP000238563">
    <property type="component" value="Unassembled WGS sequence"/>
</dbReference>
<name>A0A2S9JJZ8_9HYPH</name>
<dbReference type="InterPro" id="IPR013196">
    <property type="entry name" value="HTH_11"/>
</dbReference>
<dbReference type="PANTHER" id="PTHR34580">
    <property type="match status" value="1"/>
</dbReference>
<keyword evidence="5" id="KW-1185">Reference proteome</keyword>
<sequence>MRRADRLFQIVQKLRGGRLVTARQLAEKLEVSERTIYRDIADLQSTGVPIDGEAGVGYILREGFDLPPLMFTRDEVVALVAGARLITAWGGASMARAAEEAIIKIGAVLPKDDRPRIANTHIHSSGTNISSHDRAMIDLAENAADQCQVLSVAYKDMDGKESIRDIRPLGLWFWGKVWTVISWCELRNDFRTFRIDRITRAEKAQRIFRQERGKTLADFYRRMELSEAPDAKKAS</sequence>
<keyword evidence="1" id="KW-0805">Transcription regulation</keyword>
<dbReference type="GO" id="GO:0003700">
    <property type="term" value="F:DNA-binding transcription factor activity"/>
    <property type="evidence" value="ECO:0007669"/>
    <property type="project" value="InterPro"/>
</dbReference>